<dbReference type="SUPFAM" id="SSF51735">
    <property type="entry name" value="NAD(P)-binding Rossmann-fold domains"/>
    <property type="match status" value="1"/>
</dbReference>
<dbReference type="Pfam" id="PF22725">
    <property type="entry name" value="GFO_IDH_MocA_C3"/>
    <property type="match status" value="1"/>
</dbReference>
<keyword evidence="2" id="KW-0560">Oxidoreductase</keyword>
<dbReference type="Gene3D" id="3.40.50.720">
    <property type="entry name" value="NAD(P)-binding Rossmann-like Domain"/>
    <property type="match status" value="1"/>
</dbReference>
<dbReference type="Gene3D" id="3.30.360.10">
    <property type="entry name" value="Dihydrodipicolinate Reductase, domain 2"/>
    <property type="match status" value="1"/>
</dbReference>
<sequence length="320" mass="33786">MLAGTPLLASSHQDPLRASGNTVRWGVVSTGRIASIVASDLALLPDADLHAVSSRSRAGAEEFAVLHGFRRAYGDDGGLPGYLRLIQDPDVDIVYVATPHASHFTVARAALEAGKHVLCEKPMTLNARDAAILAGLAQSNGLFLMEAVWSRFLPSVQRAAEIIASGELGEIRMIQADLGFPAPRHPGARLWQRAAGGGALLDLGVYPLTWALLALGAPQSLAAAAHLTGDGVDAETAVTLTYASGAVSQFVVSLTTVSTQTATVSGTKGMLRCNAPLFNPTELVLTFDSGETRRETFVPAGHGYTYQLREVLRCLQLGHR</sequence>
<evidence type="ECO:0000256" key="3">
    <source>
        <dbReference type="ARBA" id="ARBA00023027"/>
    </source>
</evidence>
<evidence type="ECO:0000259" key="4">
    <source>
        <dbReference type="Pfam" id="PF01408"/>
    </source>
</evidence>
<evidence type="ECO:0000256" key="2">
    <source>
        <dbReference type="ARBA" id="ARBA00023002"/>
    </source>
</evidence>
<gene>
    <name evidence="6" type="ORF">GU243_13765</name>
</gene>
<dbReference type="GO" id="GO:0016491">
    <property type="term" value="F:oxidoreductase activity"/>
    <property type="evidence" value="ECO:0007669"/>
    <property type="project" value="UniProtKB-KW"/>
</dbReference>
<keyword evidence="3" id="KW-0520">NAD</keyword>
<accession>A0A6P1NRD2</accession>
<dbReference type="Pfam" id="PF01408">
    <property type="entry name" value="GFO_IDH_MocA"/>
    <property type="match status" value="1"/>
</dbReference>
<dbReference type="KEGG" id="psey:GU243_13765"/>
<evidence type="ECO:0000313" key="7">
    <source>
        <dbReference type="Proteomes" id="UP000464186"/>
    </source>
</evidence>
<dbReference type="InterPro" id="IPR000683">
    <property type="entry name" value="Gfo/Idh/MocA-like_OxRdtase_N"/>
</dbReference>
<evidence type="ECO:0000256" key="1">
    <source>
        <dbReference type="ARBA" id="ARBA00010928"/>
    </source>
</evidence>
<evidence type="ECO:0000313" key="6">
    <source>
        <dbReference type="EMBL" id="QHK22329.1"/>
    </source>
</evidence>
<dbReference type="GO" id="GO:0000166">
    <property type="term" value="F:nucleotide binding"/>
    <property type="evidence" value="ECO:0007669"/>
    <property type="project" value="InterPro"/>
</dbReference>
<dbReference type="InterPro" id="IPR050984">
    <property type="entry name" value="Gfo/Idh/MocA_domain"/>
</dbReference>
<dbReference type="Proteomes" id="UP000464186">
    <property type="component" value="Chromosome"/>
</dbReference>
<comment type="similarity">
    <text evidence="1">Belongs to the Gfo/Idh/MocA family.</text>
</comment>
<dbReference type="InterPro" id="IPR055170">
    <property type="entry name" value="GFO_IDH_MocA-like_dom"/>
</dbReference>
<dbReference type="SUPFAM" id="SSF55347">
    <property type="entry name" value="Glyceraldehyde-3-phosphate dehydrogenase-like, C-terminal domain"/>
    <property type="match status" value="1"/>
</dbReference>
<dbReference type="AlphaFoldDB" id="A0A6P1NRD2"/>
<proteinExistence type="inferred from homology"/>
<feature type="domain" description="GFO/IDH/MocA-like oxidoreductase" evidence="5">
    <location>
        <begin position="156"/>
        <end position="272"/>
    </location>
</feature>
<dbReference type="PANTHER" id="PTHR22604">
    <property type="entry name" value="OXIDOREDUCTASES"/>
    <property type="match status" value="1"/>
</dbReference>
<evidence type="ECO:0000259" key="5">
    <source>
        <dbReference type="Pfam" id="PF22725"/>
    </source>
</evidence>
<dbReference type="PANTHER" id="PTHR22604:SF105">
    <property type="entry name" value="TRANS-1,2-DIHYDROBENZENE-1,2-DIOL DEHYDROGENASE"/>
    <property type="match status" value="1"/>
</dbReference>
<protein>
    <submittedName>
        <fullName evidence="6">Gfo/Idh/MocA family oxidoreductase</fullName>
    </submittedName>
</protein>
<dbReference type="EMBL" id="CP047898">
    <property type="protein sequence ID" value="QHK22329.1"/>
    <property type="molecule type" value="Genomic_DNA"/>
</dbReference>
<feature type="domain" description="Gfo/Idh/MocA-like oxidoreductase N-terminal" evidence="4">
    <location>
        <begin position="23"/>
        <end position="145"/>
    </location>
</feature>
<reference evidence="6 7" key="1">
    <citation type="submission" date="2020-01" db="EMBL/GenBank/DDBJ databases">
        <title>Pseudarthrobacter psychrotolerans sp. nov., isolated from antarctic soil.</title>
        <authorList>
            <person name="Shin Y."/>
            <person name="Park W."/>
        </authorList>
    </citation>
    <scope>NUCLEOTIDE SEQUENCE [LARGE SCALE GENOMIC DNA]</scope>
    <source>
        <strain evidence="6 7">YJ56</strain>
    </source>
</reference>
<name>A0A6P1NRD2_9MICC</name>
<organism evidence="6 7">
    <name type="scientific">Pseudarthrobacter psychrotolerans</name>
    <dbReference type="NCBI Taxonomy" id="2697569"/>
    <lineage>
        <taxon>Bacteria</taxon>
        <taxon>Bacillati</taxon>
        <taxon>Actinomycetota</taxon>
        <taxon>Actinomycetes</taxon>
        <taxon>Micrococcales</taxon>
        <taxon>Micrococcaceae</taxon>
        <taxon>Pseudarthrobacter</taxon>
    </lineage>
</organism>
<dbReference type="InterPro" id="IPR036291">
    <property type="entry name" value="NAD(P)-bd_dom_sf"/>
</dbReference>
<keyword evidence="7" id="KW-1185">Reference proteome</keyword>